<feature type="region of interest" description="Disordered" evidence="1">
    <location>
        <begin position="37"/>
        <end position="101"/>
    </location>
</feature>
<comment type="caution">
    <text evidence="2">The sequence shown here is derived from an EMBL/GenBank/DDBJ whole genome shotgun (WGS) entry which is preliminary data.</text>
</comment>
<feature type="compositionally biased region" description="Acidic residues" evidence="1">
    <location>
        <begin position="48"/>
        <end position="57"/>
    </location>
</feature>
<evidence type="ECO:0008006" key="4">
    <source>
        <dbReference type="Google" id="ProtNLM"/>
    </source>
</evidence>
<accession>A0AAD7IWA3</accession>
<evidence type="ECO:0000313" key="2">
    <source>
        <dbReference type="EMBL" id="KAJ7751895.1"/>
    </source>
</evidence>
<feature type="compositionally biased region" description="Acidic residues" evidence="1">
    <location>
        <begin position="679"/>
        <end position="691"/>
    </location>
</feature>
<sequence>MPVTFPCEYCSARLPTEQGKRSHIRQSQACAQKHARSIATVSSSWSSDELEGSDNDLEPPLSGTGFTTPDDTDFGNGFEDGVSADPPSDTAVPSPEIPRPTKRPRAIVEEIPDEDERWTQDFPEEFQAGAVLEECKTQFEKLRQEQKDRGEKPWHPFESEDEWELARWLMNSGSSQSRTDDYLKLKVVREGINPSFHNNRAFLQRIDSLPDGPRWRCHPFTLKGDEVDADGKAKTETVEMWYRNPLECIRELLGNPSFTKQCYEPSRIFKAQDENGEGINREYNEMWTADWWWNIQELLPKGATVCPIIISSDKTQLTRFSGDQQAWPVYLTIGNIDKETRKDGVRMDCADGFVRMMYPILAAYIADYPEQCLIVGCRENSCPRCLVDPQNRGDPQNSPLRDPVETLRILTEQSKNLRPPEFISQNLREIKPFWANFPYCDIFSCMTPDMLHEIHNRAFGDHIVSWSSAAMDGVGPEIDRRFRAMTPHPSLRHFKKGITLTSQWTGNEHKNMEKVYLGVLANATDPRVQLAVRGLLDFTYYAHFETHCDESLTQMDAAWEVFHANKAVFKELEIRDDFNIIKIHKLKHYTDAIRSHGTADGYNTENTERLHIDLAKVAYKATNRKSYTRQMTVWLGRQESVHKFGTYLQWAVPGYIVEPAAIDGLDDEVPETPLPEPEPPADDPDDEEDLDIPPNAPLSTPVYAIAKKPGFPALTAASISTDFHAPEFLNKLAAFLDSKSIPSPIEPSATSTFAVYKRLSLTLPALSEVTSHIVLDKIRAVKGEPMQLTSKGVKPAKPGQFDTVLVRTAPPVEGESPISGKPYSFAQCSLLTSGHIGLRVARVRVIFHLPEQYGTYPDPLAYVDWFKPFTQPVANLGMHHVSLSSRNHRQHSEIIPVTDFVRLCHLIPVFGHSVDPTWTSEHVLDQCISFYLNPYLRHHDFYFLRYLVDLLISKKAAEERRVRRKLMGRAGRH</sequence>
<dbReference type="Proteomes" id="UP001215280">
    <property type="component" value="Unassembled WGS sequence"/>
</dbReference>
<protein>
    <recommendedName>
        <fullName evidence="4">C2H2-type domain-containing protein</fullName>
    </recommendedName>
</protein>
<reference evidence="2" key="1">
    <citation type="submission" date="2023-03" db="EMBL/GenBank/DDBJ databases">
        <title>Massive genome expansion in bonnet fungi (Mycena s.s.) driven by repeated elements and novel gene families across ecological guilds.</title>
        <authorList>
            <consortium name="Lawrence Berkeley National Laboratory"/>
            <person name="Harder C.B."/>
            <person name="Miyauchi S."/>
            <person name="Viragh M."/>
            <person name="Kuo A."/>
            <person name="Thoen E."/>
            <person name="Andreopoulos B."/>
            <person name="Lu D."/>
            <person name="Skrede I."/>
            <person name="Drula E."/>
            <person name="Henrissat B."/>
            <person name="Morin E."/>
            <person name="Kohler A."/>
            <person name="Barry K."/>
            <person name="LaButti K."/>
            <person name="Morin E."/>
            <person name="Salamov A."/>
            <person name="Lipzen A."/>
            <person name="Mereny Z."/>
            <person name="Hegedus B."/>
            <person name="Baldrian P."/>
            <person name="Stursova M."/>
            <person name="Weitz H."/>
            <person name="Taylor A."/>
            <person name="Grigoriev I.V."/>
            <person name="Nagy L.G."/>
            <person name="Martin F."/>
            <person name="Kauserud H."/>
        </authorList>
    </citation>
    <scope>NUCLEOTIDE SEQUENCE</scope>
    <source>
        <strain evidence="2">CBHHK188m</strain>
    </source>
</reference>
<evidence type="ECO:0000313" key="3">
    <source>
        <dbReference type="Proteomes" id="UP001215280"/>
    </source>
</evidence>
<dbReference type="EMBL" id="JARJLG010000076">
    <property type="protein sequence ID" value="KAJ7751895.1"/>
    <property type="molecule type" value="Genomic_DNA"/>
</dbReference>
<organism evidence="2 3">
    <name type="scientific">Mycena maculata</name>
    <dbReference type="NCBI Taxonomy" id="230809"/>
    <lineage>
        <taxon>Eukaryota</taxon>
        <taxon>Fungi</taxon>
        <taxon>Dikarya</taxon>
        <taxon>Basidiomycota</taxon>
        <taxon>Agaricomycotina</taxon>
        <taxon>Agaricomycetes</taxon>
        <taxon>Agaricomycetidae</taxon>
        <taxon>Agaricales</taxon>
        <taxon>Marasmiineae</taxon>
        <taxon>Mycenaceae</taxon>
        <taxon>Mycena</taxon>
    </lineage>
</organism>
<feature type="region of interest" description="Disordered" evidence="1">
    <location>
        <begin position="666"/>
        <end position="692"/>
    </location>
</feature>
<keyword evidence="3" id="KW-1185">Reference proteome</keyword>
<evidence type="ECO:0000256" key="1">
    <source>
        <dbReference type="SAM" id="MobiDB-lite"/>
    </source>
</evidence>
<feature type="compositionally biased region" description="Low complexity" evidence="1">
    <location>
        <begin position="63"/>
        <end position="77"/>
    </location>
</feature>
<gene>
    <name evidence="2" type="ORF">DFH07DRAFT_745267</name>
</gene>
<name>A0AAD7IWA3_9AGAR</name>
<dbReference type="InterPro" id="IPR041078">
    <property type="entry name" value="Plavaka"/>
</dbReference>
<dbReference type="AlphaFoldDB" id="A0AAD7IWA3"/>
<proteinExistence type="predicted"/>
<dbReference type="Pfam" id="PF18759">
    <property type="entry name" value="Plavaka"/>
    <property type="match status" value="1"/>
</dbReference>